<dbReference type="EMBL" id="UOEU01000288">
    <property type="protein sequence ID" value="VAW31785.1"/>
    <property type="molecule type" value="Genomic_DNA"/>
</dbReference>
<sequence>MSQIVNSSEWENRWKTIDNVMQSMLDDFAKINEDEKKIWQTTLESSIKCLKNFGEKQFKFFCEGFRDNWLVTSQKYSAEYALRRTIDQISFDLSVLQRAHAQRLSSTSTDQARDALDRADRLAYKALEPAMAEYLNEETGDTIQFLQKTAIITYFQKSTAVRVVPYGPIAIIGIPFSCIDSKKNPQDYLAVAHEVGHYVFWHARVNDTPLHVVLRSEMAEDPAWRFGWLEEIFADVYGCLVAGPLIARDFQDLMYDNLDLYDDDGLHPIAVLRPWIYSETLRQIGEFDISQGALDSRWAKLLIHRVKAETFTPKNPVANEPTVTLENARSLLQETIMQILARLQPLLPNFKASIWSKETDAFNKEQIDKLYDTFKIKTLDRIKKEKIGNAPEAVDRQPVKAINPNNPEVGEVNLPVFRAVDGTVPEPVPDDNTIYWRVGATKDPWLDFYRGVSDNNIKLSPAIWSTLLNDTGWAVGGPEGDGNPLGG</sequence>
<gene>
    <name evidence="1" type="ORF">MNBD_CHLOROFLEXI01-1872</name>
</gene>
<evidence type="ECO:0000313" key="1">
    <source>
        <dbReference type="EMBL" id="VAW31785.1"/>
    </source>
</evidence>
<proteinExistence type="predicted"/>
<protein>
    <submittedName>
        <fullName evidence="1">Uncharacterized protein</fullName>
    </submittedName>
</protein>
<dbReference type="AlphaFoldDB" id="A0A3B0UL53"/>
<accession>A0A3B0UL53</accession>
<organism evidence="1">
    <name type="scientific">hydrothermal vent metagenome</name>
    <dbReference type="NCBI Taxonomy" id="652676"/>
    <lineage>
        <taxon>unclassified sequences</taxon>
        <taxon>metagenomes</taxon>
        <taxon>ecological metagenomes</taxon>
    </lineage>
</organism>
<reference evidence="1" key="1">
    <citation type="submission" date="2018-06" db="EMBL/GenBank/DDBJ databases">
        <authorList>
            <person name="Zhirakovskaya E."/>
        </authorList>
    </citation>
    <scope>NUCLEOTIDE SEQUENCE</scope>
</reference>
<name>A0A3B0UL53_9ZZZZ</name>